<accession>A0ABN5UMU5</accession>
<reference evidence="2 3" key="1">
    <citation type="journal article" date="2014" name="Genome Announc.">
        <title>The Complete Genome Sequence of Pseudomonas putida NBRC 14164T Confirms High Intraspecies Variation.</title>
        <authorList>
            <person name="Ohji S."/>
            <person name="Yamazoe A."/>
            <person name="Hosoyama A."/>
            <person name="Tsuchikane K."/>
            <person name="Ezaki T."/>
            <person name="Fujita N."/>
        </authorList>
    </citation>
    <scope>NUCLEOTIDE SEQUENCE [LARGE SCALE GENOMIC DNA]</scope>
    <source>
        <strain evidence="2 3">NBRC 14164</strain>
    </source>
</reference>
<evidence type="ECO:0000256" key="1">
    <source>
        <dbReference type="SAM" id="Phobius"/>
    </source>
</evidence>
<name>A0ABN5UMU5_PSEPU</name>
<evidence type="ECO:0000313" key="3">
    <source>
        <dbReference type="Proteomes" id="UP000016702"/>
    </source>
</evidence>
<keyword evidence="1" id="KW-0812">Transmembrane</keyword>
<keyword evidence="1" id="KW-0472">Membrane</keyword>
<evidence type="ECO:0000313" key="2">
    <source>
        <dbReference type="EMBL" id="BAN55008.1"/>
    </source>
</evidence>
<organism evidence="2 3">
    <name type="scientific">Pseudomonas putida NBRC 14164</name>
    <dbReference type="NCBI Taxonomy" id="1211579"/>
    <lineage>
        <taxon>Bacteria</taxon>
        <taxon>Pseudomonadati</taxon>
        <taxon>Pseudomonadota</taxon>
        <taxon>Gammaproteobacteria</taxon>
        <taxon>Pseudomonadales</taxon>
        <taxon>Pseudomonadaceae</taxon>
        <taxon>Pseudomonas</taxon>
    </lineage>
</organism>
<proteinExistence type="predicted"/>
<gene>
    <name evidence="2" type="ORF">PP4_31550</name>
</gene>
<feature type="transmembrane region" description="Helical" evidence="1">
    <location>
        <begin position="12"/>
        <end position="34"/>
    </location>
</feature>
<protein>
    <submittedName>
        <fullName evidence="2">Uncharacterized protein</fullName>
    </submittedName>
</protein>
<keyword evidence="1" id="KW-1133">Transmembrane helix</keyword>
<dbReference type="Proteomes" id="UP000016702">
    <property type="component" value="Chromosome"/>
</dbReference>
<keyword evidence="3" id="KW-1185">Reference proteome</keyword>
<feature type="transmembrane region" description="Helical" evidence="1">
    <location>
        <begin position="46"/>
        <end position="69"/>
    </location>
</feature>
<sequence>MKVLDRRQAGWTLATATVSSATFVFSPVAMTVILGEVVGSLSASEFLAYGMLAVVIAILIAYPFSMNFAHRAASFVSRRISHEAVIATFVGPCSACRPSSPCSAEMTLPCSATQPLRLRGFTRLQERKISDRGRFAAHRRQAGLPQVRRKTQP</sequence>
<dbReference type="EMBL" id="AP013070">
    <property type="protein sequence ID" value="BAN55008.1"/>
    <property type="molecule type" value="Genomic_DNA"/>
</dbReference>